<evidence type="ECO:0000313" key="3">
    <source>
        <dbReference type="Proteomes" id="UP000248423"/>
    </source>
</evidence>
<dbReference type="VEuPathDB" id="FungiDB:BO78DRAFT_438560"/>
<accession>A0A319DS30</accession>
<feature type="region of interest" description="Disordered" evidence="1">
    <location>
        <begin position="172"/>
        <end position="192"/>
    </location>
</feature>
<name>A0A319DS30_ASPSB</name>
<feature type="region of interest" description="Disordered" evidence="1">
    <location>
        <begin position="1"/>
        <end position="35"/>
    </location>
</feature>
<sequence>MKRTQSTTENNFRFSTMSQPPAKRRKLSATPPPSTADLIAENFEAIAESFKDLRSHIARGRSQMKELQDCLDVLEIQLDRLVALERGDKERRGSGTMAGESGFDADTEWSSSPGSSFVGSCDDPETPGMPECVDVDASEGGSDLVSIKSEGCSEGCSKYCLQGNDVGDVSGTMSDSCPEGCPTRVKKEAVKD</sequence>
<evidence type="ECO:0000256" key="1">
    <source>
        <dbReference type="SAM" id="MobiDB-lite"/>
    </source>
</evidence>
<organism evidence="2 3">
    <name type="scientific">Aspergillus sclerotiicarbonarius (strain CBS 121057 / IBT 28362)</name>
    <dbReference type="NCBI Taxonomy" id="1448318"/>
    <lineage>
        <taxon>Eukaryota</taxon>
        <taxon>Fungi</taxon>
        <taxon>Dikarya</taxon>
        <taxon>Ascomycota</taxon>
        <taxon>Pezizomycotina</taxon>
        <taxon>Eurotiomycetes</taxon>
        <taxon>Eurotiomycetidae</taxon>
        <taxon>Eurotiales</taxon>
        <taxon>Aspergillaceae</taxon>
        <taxon>Aspergillus</taxon>
        <taxon>Aspergillus subgen. Circumdati</taxon>
    </lineage>
</organism>
<evidence type="ECO:0000313" key="2">
    <source>
        <dbReference type="EMBL" id="PYI00507.1"/>
    </source>
</evidence>
<keyword evidence="3" id="KW-1185">Reference proteome</keyword>
<feature type="compositionally biased region" description="Polar residues" evidence="1">
    <location>
        <begin position="1"/>
        <end position="19"/>
    </location>
</feature>
<protein>
    <submittedName>
        <fullName evidence="2">Uncharacterized protein</fullName>
    </submittedName>
</protein>
<feature type="region of interest" description="Disordered" evidence="1">
    <location>
        <begin position="89"/>
        <end position="137"/>
    </location>
</feature>
<feature type="compositionally biased region" description="Low complexity" evidence="1">
    <location>
        <begin position="110"/>
        <end position="120"/>
    </location>
</feature>
<reference evidence="2 3" key="1">
    <citation type="submission" date="2018-02" db="EMBL/GenBank/DDBJ databases">
        <title>The genomes of Aspergillus section Nigri reveals drivers in fungal speciation.</title>
        <authorList>
            <consortium name="DOE Joint Genome Institute"/>
            <person name="Vesth T.C."/>
            <person name="Nybo J."/>
            <person name="Theobald S."/>
            <person name="Brandl J."/>
            <person name="Frisvad J.C."/>
            <person name="Nielsen K.F."/>
            <person name="Lyhne E.K."/>
            <person name="Kogle M.E."/>
            <person name="Kuo A."/>
            <person name="Riley R."/>
            <person name="Clum A."/>
            <person name="Nolan M."/>
            <person name="Lipzen A."/>
            <person name="Salamov A."/>
            <person name="Henrissat B."/>
            <person name="Wiebenga A."/>
            <person name="De vries R.P."/>
            <person name="Grigoriev I.V."/>
            <person name="Mortensen U.H."/>
            <person name="Andersen M.R."/>
            <person name="Baker S.E."/>
        </authorList>
    </citation>
    <scope>NUCLEOTIDE SEQUENCE [LARGE SCALE GENOMIC DNA]</scope>
    <source>
        <strain evidence="2 3">CBS 121057</strain>
    </source>
</reference>
<dbReference type="EMBL" id="KZ826448">
    <property type="protein sequence ID" value="PYI00507.1"/>
    <property type="molecule type" value="Genomic_DNA"/>
</dbReference>
<dbReference type="OrthoDB" id="10554125at2759"/>
<proteinExistence type="predicted"/>
<gene>
    <name evidence="2" type="ORF">BO78DRAFT_438560</name>
</gene>
<dbReference type="Proteomes" id="UP000248423">
    <property type="component" value="Unassembled WGS sequence"/>
</dbReference>
<dbReference type="AlphaFoldDB" id="A0A319DS30"/>